<organism evidence="16 17">
    <name type="scientific">Metabacillus rhizolycopersici</name>
    <dbReference type="NCBI Taxonomy" id="2875709"/>
    <lineage>
        <taxon>Bacteria</taxon>
        <taxon>Bacillati</taxon>
        <taxon>Bacillota</taxon>
        <taxon>Bacilli</taxon>
        <taxon>Bacillales</taxon>
        <taxon>Bacillaceae</taxon>
        <taxon>Metabacillus</taxon>
    </lineage>
</organism>
<evidence type="ECO:0000256" key="10">
    <source>
        <dbReference type="ARBA" id="ARBA00022840"/>
    </source>
</evidence>
<dbReference type="Pfam" id="PF02518">
    <property type="entry name" value="HATPase_c"/>
    <property type="match status" value="1"/>
</dbReference>
<dbReference type="Pfam" id="PF00989">
    <property type="entry name" value="PAS"/>
    <property type="match status" value="1"/>
</dbReference>
<evidence type="ECO:0000313" key="17">
    <source>
        <dbReference type="Proteomes" id="UP001165287"/>
    </source>
</evidence>
<evidence type="ECO:0000256" key="8">
    <source>
        <dbReference type="ARBA" id="ARBA00022741"/>
    </source>
</evidence>
<keyword evidence="8" id="KW-0547">Nucleotide-binding</keyword>
<dbReference type="InterPro" id="IPR039506">
    <property type="entry name" value="SPOB_a"/>
</dbReference>
<dbReference type="InterPro" id="IPR000014">
    <property type="entry name" value="PAS"/>
</dbReference>
<feature type="domain" description="Histidine kinase" evidence="15">
    <location>
        <begin position="336"/>
        <end position="528"/>
    </location>
</feature>
<dbReference type="InterPro" id="IPR005467">
    <property type="entry name" value="His_kinase_dom"/>
</dbReference>
<dbReference type="PRINTS" id="PR00344">
    <property type="entry name" value="BCTRLSENSOR"/>
</dbReference>
<evidence type="ECO:0000256" key="4">
    <source>
        <dbReference type="ARBA" id="ARBA00022475"/>
    </source>
</evidence>
<sequence>MKKGKWSLQATITIFVCAVVVLSLLITDLLISQTVAESIEDSQAEKAGNASRMMARSPLVIEALSNPEDERELQRFASDIQSVTNVQFVVVMDMKGIRKSHPDPNKIGKRFVGGDEEAVLKGKEHVSISKGTLGHSLRSFTPVFDANGKQVGAVAVGISLDKVNEAVERSHENIYAGTIFGILTGIMGAVILARYIKRILFGLEPIAIARLLEERSAMLQSVREGIIAVDQDSRITLVNKAALLLLQKAGLDENPVGKKIDATIVTSRLSRVLQTGQAELDEEQSLKDVVLLVNRVPVFVDNKIVGAVATFRDKTEIRQLAEQLTGVRLYAEALRAQSHEFMNKLHVILGMVHMRYYDKLATYISEIVDNRKNEIGFIARKIKDPVLAGFLIGKLSYARETGAELVIASEFPLPELEEAGITHELITIIGNLIDNALEAVENSSSKRIEVQLDYLDEILTFEVKDTGMGMSEQMQNNIFQKGFSTKGEDRGLGLHLVKERLEKLAGELEISSIEGQGTTFVVYIPYKSKGDVK</sequence>
<dbReference type="SUPFAM" id="SSF55785">
    <property type="entry name" value="PYP-like sensor domain (PAS domain)"/>
    <property type="match status" value="1"/>
</dbReference>
<dbReference type="Gene3D" id="3.30.565.10">
    <property type="entry name" value="Histidine kinase-like ATPase, C-terminal domain"/>
    <property type="match status" value="1"/>
</dbReference>
<evidence type="ECO:0000256" key="6">
    <source>
        <dbReference type="ARBA" id="ARBA00022679"/>
    </source>
</evidence>
<dbReference type="SUPFAM" id="SSF55874">
    <property type="entry name" value="ATPase domain of HSP90 chaperone/DNA topoisomerase II/histidine kinase"/>
    <property type="match status" value="1"/>
</dbReference>
<keyword evidence="11 14" id="KW-1133">Transmembrane helix</keyword>
<comment type="catalytic activity">
    <reaction evidence="1">
        <text>ATP + protein L-histidine = ADP + protein N-phospho-L-histidine.</text>
        <dbReference type="EC" id="2.7.13.3"/>
    </reaction>
</comment>
<name>A0ABS7UW60_9BACI</name>
<dbReference type="InterPro" id="IPR036890">
    <property type="entry name" value="HATPase_C_sf"/>
</dbReference>
<evidence type="ECO:0000256" key="1">
    <source>
        <dbReference type="ARBA" id="ARBA00000085"/>
    </source>
</evidence>
<keyword evidence="17" id="KW-1185">Reference proteome</keyword>
<keyword evidence="4" id="KW-1003">Cell membrane</keyword>
<dbReference type="PANTHER" id="PTHR43547">
    <property type="entry name" value="TWO-COMPONENT HISTIDINE KINASE"/>
    <property type="match status" value="1"/>
</dbReference>
<dbReference type="InterPro" id="IPR016120">
    <property type="entry name" value="Sig_transdc_His_kin_SpoOB"/>
</dbReference>
<dbReference type="CDD" id="cd18773">
    <property type="entry name" value="PDC1_HK_sensor"/>
    <property type="match status" value="1"/>
</dbReference>
<dbReference type="InterPro" id="IPR004358">
    <property type="entry name" value="Sig_transdc_His_kin-like_C"/>
</dbReference>
<evidence type="ECO:0000256" key="13">
    <source>
        <dbReference type="ARBA" id="ARBA00023136"/>
    </source>
</evidence>
<dbReference type="GO" id="GO:0004673">
    <property type="term" value="F:protein histidine kinase activity"/>
    <property type="evidence" value="ECO:0007669"/>
    <property type="project" value="UniProtKB-EC"/>
</dbReference>
<dbReference type="NCBIfam" id="NF008298">
    <property type="entry name" value="PRK11086.1"/>
    <property type="match status" value="1"/>
</dbReference>
<evidence type="ECO:0000256" key="2">
    <source>
        <dbReference type="ARBA" id="ARBA00004651"/>
    </source>
</evidence>
<evidence type="ECO:0000313" key="16">
    <source>
        <dbReference type="EMBL" id="MBZ5752479.1"/>
    </source>
</evidence>
<dbReference type="SMART" id="SM00387">
    <property type="entry name" value="HATPase_c"/>
    <property type="match status" value="1"/>
</dbReference>
<accession>A0ABS7UW60</accession>
<keyword evidence="5" id="KW-0597">Phosphoprotein</keyword>
<dbReference type="InterPro" id="IPR013767">
    <property type="entry name" value="PAS_fold"/>
</dbReference>
<dbReference type="EC" id="2.7.13.3" evidence="3"/>
<evidence type="ECO:0000256" key="3">
    <source>
        <dbReference type="ARBA" id="ARBA00012438"/>
    </source>
</evidence>
<keyword evidence="13 14" id="KW-0472">Membrane</keyword>
<keyword evidence="12" id="KW-0902">Two-component regulatory system</keyword>
<keyword evidence="9 16" id="KW-0418">Kinase</keyword>
<feature type="transmembrane region" description="Helical" evidence="14">
    <location>
        <begin position="12"/>
        <end position="31"/>
    </location>
</feature>
<evidence type="ECO:0000256" key="7">
    <source>
        <dbReference type="ARBA" id="ARBA00022692"/>
    </source>
</evidence>
<protein>
    <recommendedName>
        <fullName evidence="3">histidine kinase</fullName>
        <ecNumber evidence="3">2.7.13.3</ecNumber>
    </recommendedName>
</protein>
<keyword evidence="10" id="KW-0067">ATP-binding</keyword>
<comment type="caution">
    <text evidence="16">The sequence shown here is derived from an EMBL/GenBank/DDBJ whole genome shotgun (WGS) entry which is preliminary data.</text>
</comment>
<dbReference type="PANTHER" id="PTHR43547:SF10">
    <property type="entry name" value="SENSOR HISTIDINE KINASE DCUS"/>
    <property type="match status" value="1"/>
</dbReference>
<gene>
    <name evidence="16" type="primary">dcuS</name>
    <name evidence="16" type="ORF">K9V48_20080</name>
</gene>
<evidence type="ECO:0000256" key="5">
    <source>
        <dbReference type="ARBA" id="ARBA00022553"/>
    </source>
</evidence>
<reference evidence="16" key="1">
    <citation type="submission" date="2024-05" db="EMBL/GenBank/DDBJ databases">
        <title>Metabacillus sp. nov., isolated from the rhizosphere soil of tomato plants.</title>
        <authorList>
            <person name="Ma R."/>
        </authorList>
    </citation>
    <scope>NUCLEOTIDE SEQUENCE</scope>
    <source>
        <strain evidence="16">DBTR6</strain>
    </source>
</reference>
<proteinExistence type="predicted"/>
<dbReference type="Proteomes" id="UP001165287">
    <property type="component" value="Unassembled WGS sequence"/>
</dbReference>
<keyword evidence="6 16" id="KW-0808">Transferase</keyword>
<dbReference type="Gene3D" id="3.30.450.20">
    <property type="entry name" value="PAS domain"/>
    <property type="match status" value="2"/>
</dbReference>
<comment type="subcellular location">
    <subcellularLocation>
        <location evidence="2">Cell membrane</location>
        <topology evidence="2">Multi-pass membrane protein</topology>
    </subcellularLocation>
</comment>
<dbReference type="SMART" id="SM00091">
    <property type="entry name" value="PAS"/>
    <property type="match status" value="1"/>
</dbReference>
<dbReference type="Gene3D" id="1.10.287.130">
    <property type="match status" value="1"/>
</dbReference>
<evidence type="ECO:0000256" key="14">
    <source>
        <dbReference type="SAM" id="Phobius"/>
    </source>
</evidence>
<dbReference type="SUPFAM" id="SSF103190">
    <property type="entry name" value="Sensory domain-like"/>
    <property type="match status" value="1"/>
</dbReference>
<dbReference type="InterPro" id="IPR035965">
    <property type="entry name" value="PAS-like_dom_sf"/>
</dbReference>
<dbReference type="SUPFAM" id="SSF55890">
    <property type="entry name" value="Sporulation response regulatory protein Spo0B"/>
    <property type="match status" value="1"/>
</dbReference>
<evidence type="ECO:0000256" key="11">
    <source>
        <dbReference type="ARBA" id="ARBA00022989"/>
    </source>
</evidence>
<dbReference type="PROSITE" id="PS50109">
    <property type="entry name" value="HIS_KIN"/>
    <property type="match status" value="1"/>
</dbReference>
<dbReference type="InterPro" id="IPR033463">
    <property type="entry name" value="sCache_3"/>
</dbReference>
<keyword evidence="7 14" id="KW-0812">Transmembrane</keyword>
<feature type="transmembrane region" description="Helical" evidence="14">
    <location>
        <begin position="174"/>
        <end position="196"/>
    </location>
</feature>
<evidence type="ECO:0000256" key="12">
    <source>
        <dbReference type="ARBA" id="ARBA00023012"/>
    </source>
</evidence>
<dbReference type="Pfam" id="PF17203">
    <property type="entry name" value="sCache_3_2"/>
    <property type="match status" value="1"/>
</dbReference>
<dbReference type="EMBL" id="JAIQUM010000057">
    <property type="protein sequence ID" value="MBZ5752479.1"/>
    <property type="molecule type" value="Genomic_DNA"/>
</dbReference>
<dbReference type="InterPro" id="IPR029151">
    <property type="entry name" value="Sensor-like_sf"/>
</dbReference>
<evidence type="ECO:0000256" key="9">
    <source>
        <dbReference type="ARBA" id="ARBA00022777"/>
    </source>
</evidence>
<dbReference type="RefSeq" id="WP_224140936.1">
    <property type="nucleotide sequence ID" value="NZ_JAIQUM010000057.1"/>
</dbReference>
<dbReference type="InterPro" id="IPR003594">
    <property type="entry name" value="HATPase_dom"/>
</dbReference>
<evidence type="ECO:0000259" key="15">
    <source>
        <dbReference type="PROSITE" id="PS50109"/>
    </source>
</evidence>
<dbReference type="Pfam" id="PF14689">
    <property type="entry name" value="SPOB_a"/>
    <property type="match status" value="1"/>
</dbReference>